<feature type="transmembrane region" description="Helical" evidence="7">
    <location>
        <begin position="375"/>
        <end position="396"/>
    </location>
</feature>
<proteinExistence type="predicted"/>
<evidence type="ECO:0000259" key="8">
    <source>
        <dbReference type="PROSITE" id="PS50850"/>
    </source>
</evidence>
<evidence type="ECO:0000256" key="5">
    <source>
        <dbReference type="ARBA" id="ARBA00022989"/>
    </source>
</evidence>
<evidence type="ECO:0000313" key="10">
    <source>
        <dbReference type="Proteomes" id="UP000608154"/>
    </source>
</evidence>
<feature type="transmembrane region" description="Helical" evidence="7">
    <location>
        <begin position="329"/>
        <end position="348"/>
    </location>
</feature>
<dbReference type="InterPro" id="IPR011701">
    <property type="entry name" value="MFS"/>
</dbReference>
<feature type="transmembrane region" description="Helical" evidence="7">
    <location>
        <begin position="201"/>
        <end position="218"/>
    </location>
</feature>
<feature type="transmembrane region" description="Helical" evidence="7">
    <location>
        <begin position="29"/>
        <end position="48"/>
    </location>
</feature>
<reference evidence="9" key="1">
    <citation type="journal article" date="2014" name="Int. J. Syst. Evol. Microbiol.">
        <title>Complete genome sequence of Corynebacterium casei LMG S-19264T (=DSM 44701T), isolated from a smear-ripened cheese.</title>
        <authorList>
            <consortium name="US DOE Joint Genome Institute (JGI-PGF)"/>
            <person name="Walter F."/>
            <person name="Albersmeier A."/>
            <person name="Kalinowski J."/>
            <person name="Ruckert C."/>
        </authorList>
    </citation>
    <scope>NUCLEOTIDE SEQUENCE</scope>
    <source>
        <strain evidence="9">CGMCC 1.15095</strain>
    </source>
</reference>
<keyword evidence="4 7" id="KW-0812">Transmembrane</keyword>
<comment type="subcellular location">
    <subcellularLocation>
        <location evidence="1">Cell membrane</location>
        <topology evidence="1">Multi-pass membrane protein</topology>
    </subcellularLocation>
</comment>
<dbReference type="PANTHER" id="PTHR42718">
    <property type="entry name" value="MAJOR FACILITATOR SUPERFAMILY MULTIDRUG TRANSPORTER MFSC"/>
    <property type="match status" value="1"/>
</dbReference>
<dbReference type="InterPro" id="IPR036259">
    <property type="entry name" value="MFS_trans_sf"/>
</dbReference>
<reference evidence="9" key="2">
    <citation type="submission" date="2020-09" db="EMBL/GenBank/DDBJ databases">
        <authorList>
            <person name="Sun Q."/>
            <person name="Zhou Y."/>
        </authorList>
    </citation>
    <scope>NUCLEOTIDE SEQUENCE</scope>
    <source>
        <strain evidence="9">CGMCC 1.15095</strain>
    </source>
</reference>
<name>A0A916TU39_9SPHN</name>
<accession>A0A916TU39</accession>
<evidence type="ECO:0000256" key="7">
    <source>
        <dbReference type="SAM" id="Phobius"/>
    </source>
</evidence>
<dbReference type="PROSITE" id="PS50850">
    <property type="entry name" value="MFS"/>
    <property type="match status" value="1"/>
</dbReference>
<dbReference type="Proteomes" id="UP000608154">
    <property type="component" value="Unassembled WGS sequence"/>
</dbReference>
<dbReference type="Pfam" id="PF07690">
    <property type="entry name" value="MFS_1"/>
    <property type="match status" value="1"/>
</dbReference>
<keyword evidence="6 7" id="KW-0472">Membrane</keyword>
<dbReference type="GO" id="GO:0005886">
    <property type="term" value="C:plasma membrane"/>
    <property type="evidence" value="ECO:0007669"/>
    <property type="project" value="UniProtKB-SubCell"/>
</dbReference>
<evidence type="ECO:0000256" key="6">
    <source>
        <dbReference type="ARBA" id="ARBA00023136"/>
    </source>
</evidence>
<organism evidence="9 10">
    <name type="scientific">Novosphingobium endophyticum</name>
    <dbReference type="NCBI Taxonomy" id="1955250"/>
    <lineage>
        <taxon>Bacteria</taxon>
        <taxon>Pseudomonadati</taxon>
        <taxon>Pseudomonadota</taxon>
        <taxon>Alphaproteobacteria</taxon>
        <taxon>Sphingomonadales</taxon>
        <taxon>Sphingomonadaceae</taxon>
        <taxon>Novosphingobium</taxon>
    </lineage>
</organism>
<evidence type="ECO:0000313" key="9">
    <source>
        <dbReference type="EMBL" id="GGC07211.1"/>
    </source>
</evidence>
<keyword evidence="3" id="KW-1003">Cell membrane</keyword>
<dbReference type="InterPro" id="IPR020846">
    <property type="entry name" value="MFS_dom"/>
</dbReference>
<dbReference type="Gene3D" id="1.20.1720.10">
    <property type="entry name" value="Multidrug resistance protein D"/>
    <property type="match status" value="1"/>
</dbReference>
<feature type="domain" description="Major facilitator superfamily (MFS) profile" evidence="8">
    <location>
        <begin position="1"/>
        <end position="424"/>
    </location>
</feature>
<evidence type="ECO:0000256" key="4">
    <source>
        <dbReference type="ARBA" id="ARBA00022692"/>
    </source>
</evidence>
<dbReference type="EMBL" id="BMHK01000019">
    <property type="protein sequence ID" value="GGC07211.1"/>
    <property type="molecule type" value="Genomic_DNA"/>
</dbReference>
<feature type="transmembrane region" description="Helical" evidence="7">
    <location>
        <begin position="149"/>
        <end position="166"/>
    </location>
</feature>
<dbReference type="PANTHER" id="PTHR42718:SF46">
    <property type="entry name" value="BLR6921 PROTEIN"/>
    <property type="match status" value="1"/>
</dbReference>
<sequence length="432" mass="43858">MALVVLDAGLVNVALPVMAASLRVTPAQAILTVSAYQTALVIGLLPSAHVAEKFGYKRMFLAGVNLFSAASILCGFAPTLGVLVAARMLQGLGGAAIMALGIALLRVALGNEQIGRAIGWNALNVAMCSAAGPIVGALILSIAPWPWLFFTKLPLIVVALTTSVALPEVASSRSRIDHAGITLHASIAGLFLAAAGIAQSGWAALAASLAVGLAVLLIRRERAREAPIWPIDLLGQRAFRVSVMASVCCFIAQSAGMLAFPLYLQLALGYGPFGASIVMICWPLTVATTSSVANCLAEQLGSARLCIAGGSLLGLGLLFSALWPVGQSIIPLAIGAALSGLGFGLFQVPNNRTMFLSAPPDRSAAAGGMQGTARLIGQTTGALAIGLLLTGASAAAAPRLGLALGAIFGVIAALVSAMGIAEHHERPAQPRG</sequence>
<dbReference type="SUPFAM" id="SSF103473">
    <property type="entry name" value="MFS general substrate transporter"/>
    <property type="match status" value="1"/>
</dbReference>
<gene>
    <name evidence="9" type="ORF">GCM10011494_27320</name>
</gene>
<feature type="transmembrane region" description="Helical" evidence="7">
    <location>
        <begin position="239"/>
        <end position="264"/>
    </location>
</feature>
<keyword evidence="10" id="KW-1185">Reference proteome</keyword>
<feature type="transmembrane region" description="Helical" evidence="7">
    <location>
        <begin position="270"/>
        <end position="293"/>
    </location>
</feature>
<feature type="transmembrane region" description="Helical" evidence="7">
    <location>
        <begin position="60"/>
        <end position="86"/>
    </location>
</feature>
<dbReference type="CDD" id="cd17321">
    <property type="entry name" value="MFS_MMR_MDR_like"/>
    <property type="match status" value="1"/>
</dbReference>
<keyword evidence="2" id="KW-0813">Transport</keyword>
<dbReference type="GO" id="GO:0022857">
    <property type="term" value="F:transmembrane transporter activity"/>
    <property type="evidence" value="ECO:0007669"/>
    <property type="project" value="InterPro"/>
</dbReference>
<dbReference type="AlphaFoldDB" id="A0A916TU39"/>
<feature type="transmembrane region" description="Helical" evidence="7">
    <location>
        <begin position="402"/>
        <end position="421"/>
    </location>
</feature>
<feature type="transmembrane region" description="Helical" evidence="7">
    <location>
        <begin position="121"/>
        <end position="143"/>
    </location>
</feature>
<comment type="caution">
    <text evidence="9">The sequence shown here is derived from an EMBL/GenBank/DDBJ whole genome shotgun (WGS) entry which is preliminary data.</text>
</comment>
<feature type="transmembrane region" description="Helical" evidence="7">
    <location>
        <begin position="305"/>
        <end position="323"/>
    </location>
</feature>
<feature type="transmembrane region" description="Helical" evidence="7">
    <location>
        <begin position="92"/>
        <end position="109"/>
    </location>
</feature>
<evidence type="ECO:0000256" key="1">
    <source>
        <dbReference type="ARBA" id="ARBA00004651"/>
    </source>
</evidence>
<evidence type="ECO:0000256" key="2">
    <source>
        <dbReference type="ARBA" id="ARBA00022448"/>
    </source>
</evidence>
<evidence type="ECO:0000256" key="3">
    <source>
        <dbReference type="ARBA" id="ARBA00022475"/>
    </source>
</evidence>
<protein>
    <submittedName>
        <fullName evidence="9">MFS transporter</fullName>
    </submittedName>
</protein>
<keyword evidence="5 7" id="KW-1133">Transmembrane helix</keyword>
<dbReference type="Gene3D" id="1.20.1250.20">
    <property type="entry name" value="MFS general substrate transporter like domains"/>
    <property type="match status" value="1"/>
</dbReference>
<feature type="transmembrane region" description="Helical" evidence="7">
    <location>
        <begin position="178"/>
        <end position="195"/>
    </location>
</feature>